<dbReference type="STRING" id="445709.ABW99_18260"/>
<dbReference type="KEGG" id="ptx:ABW99_18260"/>
<evidence type="ECO:0000256" key="12">
    <source>
        <dbReference type="SAM" id="MobiDB-lite"/>
    </source>
</evidence>
<organism evidence="16 17">
    <name type="scientific">Pandoraea thiooxydans</name>
    <dbReference type="NCBI Taxonomy" id="445709"/>
    <lineage>
        <taxon>Bacteria</taxon>
        <taxon>Pseudomonadati</taxon>
        <taxon>Pseudomonadota</taxon>
        <taxon>Betaproteobacteria</taxon>
        <taxon>Burkholderiales</taxon>
        <taxon>Burkholderiaceae</taxon>
        <taxon>Pandoraea</taxon>
    </lineage>
</organism>
<dbReference type="EMBL" id="CP011568">
    <property type="protein sequence ID" value="ALX34829.1"/>
    <property type="molecule type" value="Genomic_DNA"/>
</dbReference>
<dbReference type="GO" id="GO:0009306">
    <property type="term" value="P:protein secretion"/>
    <property type="evidence" value="ECO:0007669"/>
    <property type="project" value="InterPro"/>
</dbReference>
<evidence type="ECO:0000256" key="9">
    <source>
        <dbReference type="ARBA" id="ARBA00024678"/>
    </source>
</evidence>
<dbReference type="Gene3D" id="3.30.1370.130">
    <property type="match status" value="1"/>
</dbReference>
<evidence type="ECO:0000256" key="7">
    <source>
        <dbReference type="ARBA" id="ARBA00023237"/>
    </source>
</evidence>
<dbReference type="InterPro" id="IPR051808">
    <property type="entry name" value="Type_IV_pilus_biogenesis"/>
</dbReference>
<comment type="subunit">
    <text evidence="10">Homododecamer. Tetramer of trimer.</text>
</comment>
<evidence type="ECO:0000259" key="14">
    <source>
        <dbReference type="Pfam" id="PF00263"/>
    </source>
</evidence>
<dbReference type="InterPro" id="IPR004846">
    <property type="entry name" value="T2SS/T3SS_dom"/>
</dbReference>
<dbReference type="NCBIfam" id="TIGR02515">
    <property type="entry name" value="IV_pilus_PilQ"/>
    <property type="match status" value="1"/>
</dbReference>
<keyword evidence="6" id="KW-0472">Membrane</keyword>
<feature type="domain" description="NolW-like" evidence="15">
    <location>
        <begin position="136"/>
        <end position="199"/>
    </location>
</feature>
<accession>A0A0U3VLR0</accession>
<dbReference type="Proteomes" id="UP000036700">
    <property type="component" value="Chromosome"/>
</dbReference>
<protein>
    <recommendedName>
        <fullName evidence="3">Type IV pilus biogenesis and competence protein PilQ</fullName>
    </recommendedName>
</protein>
<feature type="region of interest" description="Disordered" evidence="12">
    <location>
        <begin position="447"/>
        <end position="466"/>
    </location>
</feature>
<keyword evidence="5 13" id="KW-0732">Signal</keyword>
<dbReference type="Gene3D" id="3.30.1370.120">
    <property type="match status" value="1"/>
</dbReference>
<evidence type="ECO:0000259" key="15">
    <source>
        <dbReference type="Pfam" id="PF03958"/>
    </source>
</evidence>
<evidence type="ECO:0000313" key="17">
    <source>
        <dbReference type="Proteomes" id="UP000036700"/>
    </source>
</evidence>
<dbReference type="GO" id="GO:0009279">
    <property type="term" value="C:cell outer membrane"/>
    <property type="evidence" value="ECO:0007669"/>
    <property type="project" value="UniProtKB-SubCell"/>
</dbReference>
<dbReference type="InterPro" id="IPR001775">
    <property type="entry name" value="GspD/PilQ"/>
</dbReference>
<keyword evidence="17" id="KW-1185">Reference proteome</keyword>
<proteinExistence type="inferred from homology"/>
<name>A0A0U3VLR0_9BURK</name>
<evidence type="ECO:0000256" key="2">
    <source>
        <dbReference type="ARBA" id="ARBA00006304"/>
    </source>
</evidence>
<feature type="chain" id="PRO_5006846164" description="Type IV pilus biogenesis and competence protein PilQ" evidence="13">
    <location>
        <begin position="20"/>
        <end position="466"/>
    </location>
</feature>
<evidence type="ECO:0000256" key="13">
    <source>
        <dbReference type="SAM" id="SignalP"/>
    </source>
</evidence>
<comment type="similarity">
    <text evidence="2">Belongs to the bacterial secretin family. PilQ subfamily.</text>
</comment>
<dbReference type="AlphaFoldDB" id="A0A0U3VLR0"/>
<dbReference type="PANTHER" id="PTHR30604:SF1">
    <property type="entry name" value="DNA UTILIZATION PROTEIN HOFQ"/>
    <property type="match status" value="1"/>
</dbReference>
<keyword evidence="8" id="KW-0178">Competence</keyword>
<dbReference type="PANTHER" id="PTHR30604">
    <property type="entry name" value="PROTEIN TRANSPORT PROTEIN HOFQ"/>
    <property type="match status" value="1"/>
</dbReference>
<dbReference type="InterPro" id="IPR005644">
    <property type="entry name" value="NolW-like"/>
</dbReference>
<dbReference type="Pfam" id="PF00263">
    <property type="entry name" value="Secretin"/>
    <property type="match status" value="1"/>
</dbReference>
<evidence type="ECO:0000256" key="3">
    <source>
        <dbReference type="ARBA" id="ARBA00014124"/>
    </source>
</evidence>
<evidence type="ECO:0000256" key="11">
    <source>
        <dbReference type="RuleBase" id="RU004004"/>
    </source>
</evidence>
<evidence type="ECO:0000256" key="4">
    <source>
        <dbReference type="ARBA" id="ARBA00022448"/>
    </source>
</evidence>
<dbReference type="PROSITE" id="PS00875">
    <property type="entry name" value="T2SP_D"/>
    <property type="match status" value="1"/>
</dbReference>
<dbReference type="PRINTS" id="PR00811">
    <property type="entry name" value="BCTERIALGSPD"/>
</dbReference>
<sequence>MAIGRWLGIALAWPVAALAGTTAPIDDRALPEPNEARLTLNLRSAPVTAVLRAYADLVGANVAIGEGVNGRVTLRARQMPANQVLDFLLDTQHLATRTFGNVMWIVPRDELAVRDKRKFEAAQQAGDLIPLASRGFQLNYQKAVELRKILIGEAGHRLLSKRGSVAADARTNQLFVADVPDKLTEVADLIERIDVPVRQVLIEARIVEADDRFSRNLGVKLGFARPSAPGETLPAGNSAFQAGPGGPVPNHHFLDLPATGINGFVAPSLAITLFGRAAHRLLQLELSALEADGNGKIISSPRVVTADKVQAVIEQGTELPYQVSAGNGITTIQFRQAKLRLEVTPQITPEGQVVMNVDVNKDSVGQQTANGYAIDTKHVRTQVLVENGGTVAIGGIYQEEERKTVTQVPVLGDLPVLGALFRNQADVRNRRELLVFITPSIVEQAPVSEAREAVPPGGSQGVQNPV</sequence>
<dbReference type="InterPro" id="IPR038591">
    <property type="entry name" value="NolW-like_sf"/>
</dbReference>
<reference evidence="17" key="1">
    <citation type="submission" date="2015-06" db="EMBL/GenBank/DDBJ databases">
        <authorList>
            <person name="Hoefler B.C."/>
            <person name="Straight P.D."/>
        </authorList>
    </citation>
    <scope>NUCLEOTIDE SEQUENCE [LARGE SCALE GENOMIC DNA]</scope>
    <source>
        <strain evidence="17">DSM 25325</strain>
    </source>
</reference>
<dbReference type="InterPro" id="IPR013355">
    <property type="entry name" value="Pilus_4_PilQ"/>
</dbReference>
<keyword evidence="4 11" id="KW-0813">Transport</keyword>
<dbReference type="InterPro" id="IPR004845">
    <property type="entry name" value="T2SS_GspD_CS"/>
</dbReference>
<evidence type="ECO:0000313" key="16">
    <source>
        <dbReference type="EMBL" id="ALX34829.1"/>
    </source>
</evidence>
<evidence type="ECO:0000256" key="6">
    <source>
        <dbReference type="ARBA" id="ARBA00023136"/>
    </source>
</evidence>
<gene>
    <name evidence="16" type="ORF">ABW99_18260</name>
</gene>
<evidence type="ECO:0000256" key="5">
    <source>
        <dbReference type="ARBA" id="ARBA00022729"/>
    </source>
</evidence>
<comment type="function">
    <text evidence="9">Required for type IV pilus biogenesis and competence. Could function as a pore for exit of the pilus but also as a channel for entry of heme and antimicrobial agents and uptake of transforming DNA.</text>
</comment>
<feature type="signal peptide" evidence="13">
    <location>
        <begin position="1"/>
        <end position="19"/>
    </location>
</feature>
<evidence type="ECO:0000256" key="1">
    <source>
        <dbReference type="ARBA" id="ARBA00004442"/>
    </source>
</evidence>
<comment type="subcellular location">
    <subcellularLocation>
        <location evidence="1 11">Cell outer membrane</location>
    </subcellularLocation>
</comment>
<evidence type="ECO:0000256" key="10">
    <source>
        <dbReference type="ARBA" id="ARBA00025897"/>
    </source>
</evidence>
<dbReference type="Pfam" id="PF03958">
    <property type="entry name" value="Secretin_N"/>
    <property type="match status" value="1"/>
</dbReference>
<keyword evidence="7" id="KW-0998">Cell outer membrane</keyword>
<feature type="domain" description="Type II/III secretion system secretin-like" evidence="14">
    <location>
        <begin position="288"/>
        <end position="443"/>
    </location>
</feature>
<evidence type="ECO:0000256" key="8">
    <source>
        <dbReference type="ARBA" id="ARBA00023287"/>
    </source>
</evidence>
<dbReference type="GO" id="GO:0030420">
    <property type="term" value="P:establishment of competence for transformation"/>
    <property type="evidence" value="ECO:0007669"/>
    <property type="project" value="UniProtKB-KW"/>
</dbReference>